<sequence>MINIKNNKAFTLLAGILFAASITADPLIHDHHHEESDTLIECQLCEKKTADIKSVKSEINQNIQSSDVSLEINQDLFSTNTKNYQSRAPPKN</sequence>
<protein>
    <submittedName>
        <fullName evidence="2">Uncharacterized protein</fullName>
    </submittedName>
</protein>
<dbReference type="AlphaFoldDB" id="E0XP89"/>
<feature type="signal peptide" evidence="1">
    <location>
        <begin position="1"/>
        <end position="24"/>
    </location>
</feature>
<reference evidence="2" key="1">
    <citation type="journal article" date="2011" name="Environ. Microbiol.">
        <title>Time-series analyses of Monterey Bay coastal microbial picoplankton using a 'genome proxy' microarray.</title>
        <authorList>
            <person name="Rich V.I."/>
            <person name="Pham V.D."/>
            <person name="Eppley J."/>
            <person name="Shi Y."/>
            <person name="DeLong E.F."/>
        </authorList>
    </citation>
    <scope>NUCLEOTIDE SEQUENCE</scope>
</reference>
<name>E0XP89_9BACT</name>
<keyword evidence="1" id="KW-0732">Signal</keyword>
<dbReference type="EMBL" id="GU474833">
    <property type="protein sequence ID" value="ADI16230.1"/>
    <property type="molecule type" value="Genomic_DNA"/>
</dbReference>
<evidence type="ECO:0000256" key="1">
    <source>
        <dbReference type="SAM" id="SignalP"/>
    </source>
</evidence>
<feature type="chain" id="PRO_5003143108" evidence="1">
    <location>
        <begin position="25"/>
        <end position="92"/>
    </location>
</feature>
<evidence type="ECO:0000313" key="2">
    <source>
        <dbReference type="EMBL" id="ADI16230.1"/>
    </source>
</evidence>
<proteinExistence type="predicted"/>
<organism evidence="2">
    <name type="scientific">uncultured bacterium HF0010_16H03</name>
    <dbReference type="NCBI Taxonomy" id="710811"/>
    <lineage>
        <taxon>Bacteria</taxon>
        <taxon>environmental samples</taxon>
    </lineage>
</organism>
<accession>E0XP89</accession>